<dbReference type="EMBL" id="MH576973">
    <property type="protein sequence ID" value="AXH67838.1"/>
    <property type="molecule type" value="Genomic_DNA"/>
</dbReference>
<dbReference type="Gene3D" id="3.40.30.10">
    <property type="entry name" value="Glutaredoxin"/>
    <property type="match status" value="1"/>
</dbReference>
<gene>
    <name evidence="1" type="primary">32</name>
    <name evidence="1" type="ORF">SEA_BROMDEN_32</name>
</gene>
<dbReference type="KEGG" id="vg:63209845"/>
<name>A0A345MBG7_9CAUD</name>
<evidence type="ECO:0000313" key="1">
    <source>
        <dbReference type="EMBL" id="AXH67838.1"/>
    </source>
</evidence>
<accession>A0A345MBG7</accession>
<dbReference type="RefSeq" id="YP_010013262.1">
    <property type="nucleotide sequence ID" value="NC_053510.1"/>
</dbReference>
<dbReference type="GeneID" id="63209845"/>
<protein>
    <submittedName>
        <fullName evidence="1">NrdH-like glutaredoxin</fullName>
    </submittedName>
</protein>
<keyword evidence="2" id="KW-1185">Reference proteome</keyword>
<organism evidence="1 2">
    <name type="scientific">Mycobacterium phage Bromden</name>
    <dbReference type="NCBI Taxonomy" id="2283252"/>
    <lineage>
        <taxon>Viruses</taxon>
        <taxon>Duplodnaviria</taxon>
        <taxon>Heunggongvirae</taxon>
        <taxon>Uroviricota</taxon>
        <taxon>Caudoviricetes</taxon>
        <taxon>Vilmaviridae</taxon>
        <taxon>Lclasvirinae</taxon>
        <taxon>Bromdenvirus</taxon>
        <taxon>Bromdenvirus bromden</taxon>
    </lineage>
</organism>
<proteinExistence type="predicted"/>
<evidence type="ECO:0000313" key="2">
    <source>
        <dbReference type="Proteomes" id="UP000258832"/>
    </source>
</evidence>
<dbReference type="InterPro" id="IPR036249">
    <property type="entry name" value="Thioredoxin-like_sf"/>
</dbReference>
<dbReference type="SUPFAM" id="SSF52833">
    <property type="entry name" value="Thioredoxin-like"/>
    <property type="match status" value="1"/>
</dbReference>
<sequence>MEVTVYSPSTPCTGCMATKLALKKAGIPFEAVIANDEQIERFKADGHSAFPVVVVDFGDGATWTWSGYRHDDINRLKELRQDKPLAA</sequence>
<reference evidence="2" key="1">
    <citation type="submission" date="2018-07" db="EMBL/GenBank/DDBJ databases">
        <authorList>
            <person name="Quirk P.G."/>
            <person name="Krulwich T.A."/>
        </authorList>
    </citation>
    <scope>NUCLEOTIDE SEQUENCE [LARGE SCALE GENOMIC DNA]</scope>
</reference>
<dbReference type="Proteomes" id="UP000258832">
    <property type="component" value="Segment"/>
</dbReference>